<dbReference type="Proteomes" id="UP001610563">
    <property type="component" value="Unassembled WGS sequence"/>
</dbReference>
<comment type="caution">
    <text evidence="1">The sequence shown here is derived from an EMBL/GenBank/DDBJ whole genome shotgun (WGS) entry which is preliminary data.</text>
</comment>
<gene>
    <name evidence="1" type="ORF">BJX66DRAFT_315983</name>
</gene>
<proteinExistence type="predicted"/>
<reference evidence="1 2" key="1">
    <citation type="submission" date="2024-07" db="EMBL/GenBank/DDBJ databases">
        <title>Section-level genome sequencing and comparative genomics of Aspergillus sections Usti and Cavernicolus.</title>
        <authorList>
            <consortium name="Lawrence Berkeley National Laboratory"/>
            <person name="Nybo J.L."/>
            <person name="Vesth T.C."/>
            <person name="Theobald S."/>
            <person name="Frisvad J.C."/>
            <person name="Larsen T.O."/>
            <person name="Kjaerboelling I."/>
            <person name="Rothschild-Mancinelli K."/>
            <person name="Lyhne E.K."/>
            <person name="Kogle M.E."/>
            <person name="Barry K."/>
            <person name="Clum A."/>
            <person name="Na H."/>
            <person name="Ledsgaard L."/>
            <person name="Lin J."/>
            <person name="Lipzen A."/>
            <person name="Kuo A."/>
            <person name="Riley R."/>
            <person name="Mondo S."/>
            <person name="Labutti K."/>
            <person name="Haridas S."/>
            <person name="Pangalinan J."/>
            <person name="Salamov A.A."/>
            <person name="Simmons B.A."/>
            <person name="Magnuson J.K."/>
            <person name="Chen J."/>
            <person name="Drula E."/>
            <person name="Henrissat B."/>
            <person name="Wiebenga A."/>
            <person name="Lubbers R.J."/>
            <person name="Gomes A.C."/>
            <person name="Makela M.R."/>
            <person name="Stajich J."/>
            <person name="Grigoriev I.V."/>
            <person name="Mortensen U.H."/>
            <person name="De Vries R.P."/>
            <person name="Baker S.E."/>
            <person name="Andersen M.R."/>
        </authorList>
    </citation>
    <scope>NUCLEOTIDE SEQUENCE [LARGE SCALE GENOMIC DNA]</scope>
    <source>
        <strain evidence="1 2">CBS 209.92</strain>
    </source>
</reference>
<evidence type="ECO:0000313" key="2">
    <source>
        <dbReference type="Proteomes" id="UP001610563"/>
    </source>
</evidence>
<organism evidence="1 2">
    <name type="scientific">Aspergillus keveii</name>
    <dbReference type="NCBI Taxonomy" id="714993"/>
    <lineage>
        <taxon>Eukaryota</taxon>
        <taxon>Fungi</taxon>
        <taxon>Dikarya</taxon>
        <taxon>Ascomycota</taxon>
        <taxon>Pezizomycotina</taxon>
        <taxon>Eurotiomycetes</taxon>
        <taxon>Eurotiomycetidae</taxon>
        <taxon>Eurotiales</taxon>
        <taxon>Aspergillaceae</taxon>
        <taxon>Aspergillus</taxon>
        <taxon>Aspergillus subgen. Nidulantes</taxon>
    </lineage>
</organism>
<keyword evidence="2" id="KW-1185">Reference proteome</keyword>
<dbReference type="EMBL" id="JBFTWV010000162">
    <property type="protein sequence ID" value="KAL2784923.1"/>
    <property type="molecule type" value="Genomic_DNA"/>
</dbReference>
<sequence length="167" mass="17983">MSCKKLLDVSKMTTIHTCCLPPGSIHRALLLCYIHPRIVETSASLSPSSSSSSSILRIRTTCGTLAVPPGYYNLAPRTANLSPEWPICGPCGKLRPTSVEYWEDKRMQHGGMYGFEYAWNVAAAKFSAKVKDGPPDTKCPECEVAELGLSTGLYLAGLVDLGVGFGL</sequence>
<evidence type="ECO:0000313" key="1">
    <source>
        <dbReference type="EMBL" id="KAL2784923.1"/>
    </source>
</evidence>
<name>A0ABR4FNU9_9EURO</name>
<accession>A0ABR4FNU9</accession>
<protein>
    <submittedName>
        <fullName evidence="1">Uncharacterized protein</fullName>
    </submittedName>
</protein>